<comment type="caution">
    <text evidence="2">The sequence shown here is derived from an EMBL/GenBank/DDBJ whole genome shotgun (WGS) entry which is preliminary data.</text>
</comment>
<gene>
    <name evidence="2" type="ORF">SO694_00004647</name>
</gene>
<dbReference type="PANTHER" id="PTHR21610:SF9">
    <property type="entry name" value="VON WILLEBRAND FACTOR A DOMAIN-CONTAINING PROTEIN 8"/>
    <property type="match status" value="1"/>
</dbReference>
<dbReference type="Pfam" id="PF07728">
    <property type="entry name" value="AAA_5"/>
    <property type="match status" value="1"/>
</dbReference>
<evidence type="ECO:0000259" key="1">
    <source>
        <dbReference type="Pfam" id="PF07728"/>
    </source>
</evidence>
<reference evidence="2 3" key="1">
    <citation type="submission" date="2024-03" db="EMBL/GenBank/DDBJ databases">
        <title>Aureococcus anophagefferens CCMP1851 and Kratosvirus quantuckense: Draft genome of a second virus-susceptible host strain in the model system.</title>
        <authorList>
            <person name="Chase E."/>
            <person name="Truchon A.R."/>
            <person name="Schepens W."/>
            <person name="Wilhelm S.W."/>
        </authorList>
    </citation>
    <scope>NUCLEOTIDE SEQUENCE [LARGE SCALE GENOMIC DNA]</scope>
    <source>
        <strain evidence="2 3">CCMP1851</strain>
    </source>
</reference>
<organism evidence="2 3">
    <name type="scientific">Aureococcus anophagefferens</name>
    <name type="common">Harmful bloom alga</name>
    <dbReference type="NCBI Taxonomy" id="44056"/>
    <lineage>
        <taxon>Eukaryota</taxon>
        <taxon>Sar</taxon>
        <taxon>Stramenopiles</taxon>
        <taxon>Ochrophyta</taxon>
        <taxon>Pelagophyceae</taxon>
        <taxon>Pelagomonadales</taxon>
        <taxon>Pelagomonadaceae</taxon>
        <taxon>Aureococcus</taxon>
    </lineage>
</organism>
<evidence type="ECO:0000313" key="3">
    <source>
        <dbReference type="Proteomes" id="UP001363151"/>
    </source>
</evidence>
<sequence length="158" mass="17089">MAHGRALIEARPRDAPGAGVVAAVRIGDVAAAKVSPRADATLVPKPAAHRGATPWLSPEVLEAFRWMMQKVELRQDMFLVSEPGPRARGLVAAFCDLLGRGGMRRSRATPASDLKQRREIRDGALVWANQAPVEAALHGRVLVLEGVDKAERNACCRR</sequence>
<proteinExistence type="predicted"/>
<protein>
    <recommendedName>
        <fullName evidence="1">ATPase dynein-related AAA domain-containing protein</fullName>
    </recommendedName>
</protein>
<name>A0ABR1G969_AURAN</name>
<dbReference type="InterPro" id="IPR039891">
    <property type="entry name" value="VWA8"/>
</dbReference>
<accession>A0ABR1G969</accession>
<dbReference type="EMBL" id="JBBJCI010000040">
    <property type="protein sequence ID" value="KAK7249770.1"/>
    <property type="molecule type" value="Genomic_DNA"/>
</dbReference>
<evidence type="ECO:0000313" key="2">
    <source>
        <dbReference type="EMBL" id="KAK7249770.1"/>
    </source>
</evidence>
<feature type="domain" description="ATPase dynein-related AAA" evidence="1">
    <location>
        <begin position="105"/>
        <end position="154"/>
    </location>
</feature>
<keyword evidence="3" id="KW-1185">Reference proteome</keyword>
<dbReference type="InterPro" id="IPR011704">
    <property type="entry name" value="ATPase_dyneun-rel_AAA"/>
</dbReference>
<dbReference type="Proteomes" id="UP001363151">
    <property type="component" value="Unassembled WGS sequence"/>
</dbReference>
<dbReference type="PANTHER" id="PTHR21610">
    <property type="entry name" value="VON WILLEBRAND FACTOR A DOMAIN-CONTAINING PROTEIN 8"/>
    <property type="match status" value="1"/>
</dbReference>